<dbReference type="PANTHER" id="PTHR46033">
    <property type="entry name" value="PROTEIN MAIN-LIKE 2"/>
    <property type="match status" value="1"/>
</dbReference>
<dbReference type="EMBL" id="SDMP01000001">
    <property type="protein sequence ID" value="RYR79471.1"/>
    <property type="molecule type" value="Genomic_DNA"/>
</dbReference>
<dbReference type="Proteomes" id="UP000289738">
    <property type="component" value="Chromosome A01"/>
</dbReference>
<keyword evidence="2" id="KW-1185">Reference proteome</keyword>
<dbReference type="PANTHER" id="PTHR46033:SF8">
    <property type="entry name" value="PROTEIN MAINTENANCE OF MERISTEMS-LIKE"/>
    <property type="match status" value="1"/>
</dbReference>
<evidence type="ECO:0000313" key="2">
    <source>
        <dbReference type="Proteomes" id="UP000289738"/>
    </source>
</evidence>
<protein>
    <recommendedName>
        <fullName evidence="3">Aminotransferase-like plant mobile domain-containing protein</fullName>
    </recommendedName>
</protein>
<organism evidence="1 2">
    <name type="scientific">Arachis hypogaea</name>
    <name type="common">Peanut</name>
    <dbReference type="NCBI Taxonomy" id="3818"/>
    <lineage>
        <taxon>Eukaryota</taxon>
        <taxon>Viridiplantae</taxon>
        <taxon>Streptophyta</taxon>
        <taxon>Embryophyta</taxon>
        <taxon>Tracheophyta</taxon>
        <taxon>Spermatophyta</taxon>
        <taxon>Magnoliopsida</taxon>
        <taxon>eudicotyledons</taxon>
        <taxon>Gunneridae</taxon>
        <taxon>Pentapetalae</taxon>
        <taxon>rosids</taxon>
        <taxon>fabids</taxon>
        <taxon>Fabales</taxon>
        <taxon>Fabaceae</taxon>
        <taxon>Papilionoideae</taxon>
        <taxon>50 kb inversion clade</taxon>
        <taxon>dalbergioids sensu lato</taxon>
        <taxon>Dalbergieae</taxon>
        <taxon>Pterocarpus clade</taxon>
        <taxon>Arachis</taxon>
    </lineage>
</organism>
<reference evidence="1 2" key="1">
    <citation type="submission" date="2019-01" db="EMBL/GenBank/DDBJ databases">
        <title>Sequencing of cultivated peanut Arachis hypogaea provides insights into genome evolution and oil improvement.</title>
        <authorList>
            <person name="Chen X."/>
        </authorList>
    </citation>
    <scope>NUCLEOTIDE SEQUENCE [LARGE SCALE GENOMIC DNA]</scope>
    <source>
        <strain evidence="2">cv. Fuhuasheng</strain>
        <tissue evidence="1">Leaves</tissue>
    </source>
</reference>
<proteinExistence type="predicted"/>
<sequence length="39" mass="4420">MHTFHMPFGECTIMLQDVAYQLGLSVDRKVVTGCLTDFD</sequence>
<evidence type="ECO:0000313" key="1">
    <source>
        <dbReference type="EMBL" id="RYR79471.1"/>
    </source>
</evidence>
<gene>
    <name evidence="1" type="ORF">Ahy_A01g004285</name>
</gene>
<evidence type="ECO:0008006" key="3">
    <source>
        <dbReference type="Google" id="ProtNLM"/>
    </source>
</evidence>
<dbReference type="GO" id="GO:0010073">
    <property type="term" value="P:meristem maintenance"/>
    <property type="evidence" value="ECO:0007669"/>
    <property type="project" value="InterPro"/>
</dbReference>
<dbReference type="InterPro" id="IPR044824">
    <property type="entry name" value="MAIN-like"/>
</dbReference>
<comment type="caution">
    <text evidence="1">The sequence shown here is derived from an EMBL/GenBank/DDBJ whole genome shotgun (WGS) entry which is preliminary data.</text>
</comment>
<name>A0A445EVM6_ARAHY</name>
<dbReference type="AlphaFoldDB" id="A0A445EVM6"/>
<accession>A0A445EVM6</accession>